<evidence type="ECO:0000256" key="1">
    <source>
        <dbReference type="SAM" id="MobiDB-lite"/>
    </source>
</evidence>
<sequence length="250" mass="27402">MTTFLVEIDLAGDGAHSLYRLVENIFNSPPDIDVNTDSEPDGVGLSHDGGAGIIVVRNRTLATLTQLLEPHLSHWPLPPQIRQTAEKGVYDPPGPPVQQLSIYVPLHSSEHGAADATVQRLKVVFDVLYIQLARDGKASGMRQGEITDPASTPAAVSSSTSTSRPASAALEYRGQKCNVWCVWIAWVSERGTYGYANNAKRDGEQGNERESLAGRIDWGEMGVLGWEEKTWEFRTYEKFLKESSASCVVM</sequence>
<dbReference type="Proteomes" id="UP000322873">
    <property type="component" value="Unassembled WGS sequence"/>
</dbReference>
<accession>A0A5M9JDN7</accession>
<comment type="caution">
    <text evidence="2">The sequence shown here is derived from an EMBL/GenBank/DDBJ whole genome shotgun (WGS) entry which is preliminary data.</text>
</comment>
<reference evidence="2 3" key="1">
    <citation type="submission" date="2019-06" db="EMBL/GenBank/DDBJ databases">
        <title>Genome Sequence of the Brown Rot Fungal Pathogen Monilinia fructicola.</title>
        <authorList>
            <person name="De Miccolis Angelini R.M."/>
            <person name="Landi L."/>
            <person name="Abate D."/>
            <person name="Pollastro S."/>
            <person name="Romanazzi G."/>
            <person name="Faretra F."/>
        </authorList>
    </citation>
    <scope>NUCLEOTIDE SEQUENCE [LARGE SCALE GENOMIC DNA]</scope>
    <source>
        <strain evidence="2 3">Mfrc123</strain>
    </source>
</reference>
<feature type="compositionally biased region" description="Low complexity" evidence="1">
    <location>
        <begin position="149"/>
        <end position="163"/>
    </location>
</feature>
<proteinExistence type="predicted"/>
<name>A0A5M9JDN7_MONFR</name>
<feature type="region of interest" description="Disordered" evidence="1">
    <location>
        <begin position="140"/>
        <end position="163"/>
    </location>
</feature>
<dbReference type="EMBL" id="VICG01000011">
    <property type="protein sequence ID" value="KAA8566867.1"/>
    <property type="molecule type" value="Genomic_DNA"/>
</dbReference>
<gene>
    <name evidence="2" type="ORF">EYC84_009966</name>
</gene>
<evidence type="ECO:0000313" key="2">
    <source>
        <dbReference type="EMBL" id="KAA8566867.1"/>
    </source>
</evidence>
<protein>
    <submittedName>
        <fullName evidence="2">Uncharacterized protein</fullName>
    </submittedName>
</protein>
<keyword evidence="3" id="KW-1185">Reference proteome</keyword>
<evidence type="ECO:0000313" key="3">
    <source>
        <dbReference type="Proteomes" id="UP000322873"/>
    </source>
</evidence>
<dbReference type="AlphaFoldDB" id="A0A5M9JDN7"/>
<dbReference type="VEuPathDB" id="FungiDB:MFRU_007g00280"/>
<organism evidence="2 3">
    <name type="scientific">Monilinia fructicola</name>
    <name type="common">Brown rot fungus</name>
    <name type="synonym">Ciboria fructicola</name>
    <dbReference type="NCBI Taxonomy" id="38448"/>
    <lineage>
        <taxon>Eukaryota</taxon>
        <taxon>Fungi</taxon>
        <taxon>Dikarya</taxon>
        <taxon>Ascomycota</taxon>
        <taxon>Pezizomycotina</taxon>
        <taxon>Leotiomycetes</taxon>
        <taxon>Helotiales</taxon>
        <taxon>Sclerotiniaceae</taxon>
        <taxon>Monilinia</taxon>
    </lineage>
</organism>